<dbReference type="AlphaFoldDB" id="A0ABD3N5I5"/>
<protein>
    <submittedName>
        <fullName evidence="2">Uncharacterized protein</fullName>
    </submittedName>
</protein>
<dbReference type="EMBL" id="JALLPJ020001289">
    <property type="protein sequence ID" value="KAL3771325.1"/>
    <property type="molecule type" value="Genomic_DNA"/>
</dbReference>
<evidence type="ECO:0000313" key="2">
    <source>
        <dbReference type="EMBL" id="KAL3771325.1"/>
    </source>
</evidence>
<evidence type="ECO:0000313" key="3">
    <source>
        <dbReference type="Proteomes" id="UP001530400"/>
    </source>
</evidence>
<gene>
    <name evidence="2" type="ORF">ACHAWO_005391</name>
</gene>
<feature type="compositionally biased region" description="Basic and acidic residues" evidence="1">
    <location>
        <begin position="15"/>
        <end position="33"/>
    </location>
</feature>
<keyword evidence="3" id="KW-1185">Reference proteome</keyword>
<dbReference type="Proteomes" id="UP001530400">
    <property type="component" value="Unassembled WGS sequence"/>
</dbReference>
<proteinExistence type="predicted"/>
<feature type="region of interest" description="Disordered" evidence="1">
    <location>
        <begin position="1"/>
        <end position="33"/>
    </location>
</feature>
<sequence length="321" mass="35904">MIKDIIQLPLMKSRPTREEKSPTKSPPRREASKAKACGMNTELKSWLSAATAVLLMELWVSNAFTCHRYHECRQPSLRETLMTLQTASSTAADEPSADFIAETKHDHVSIFLRFSPLIGGPPFLPLHVEVLLTQDVPPSKSNTKDQQMHQLIEGILKNTTNNRYLDIHRFDFLPQNPRDGDTIVRLMLLKGVPGNVRYRNCLMVDRDSLQDCSVADGNEFNLLIDNDDGDIADGVHSANRKGLNEGVTILLRVGSVSSYNKFRSQSIISTATSFVKDYKTTAGKELRIVGGKNCVSFASDLLWYLNEVHGIDIDVSMPQLF</sequence>
<reference evidence="2 3" key="1">
    <citation type="submission" date="2024-10" db="EMBL/GenBank/DDBJ databases">
        <title>Updated reference genomes for cyclostephanoid diatoms.</title>
        <authorList>
            <person name="Roberts W.R."/>
            <person name="Alverson A.J."/>
        </authorList>
    </citation>
    <scope>NUCLEOTIDE SEQUENCE [LARGE SCALE GENOMIC DNA]</scope>
    <source>
        <strain evidence="2 3">AJA010-31</strain>
    </source>
</reference>
<accession>A0ABD3N5I5</accession>
<organism evidence="2 3">
    <name type="scientific">Cyclotella atomus</name>
    <dbReference type="NCBI Taxonomy" id="382360"/>
    <lineage>
        <taxon>Eukaryota</taxon>
        <taxon>Sar</taxon>
        <taxon>Stramenopiles</taxon>
        <taxon>Ochrophyta</taxon>
        <taxon>Bacillariophyta</taxon>
        <taxon>Coscinodiscophyceae</taxon>
        <taxon>Thalassiosirophycidae</taxon>
        <taxon>Stephanodiscales</taxon>
        <taxon>Stephanodiscaceae</taxon>
        <taxon>Cyclotella</taxon>
    </lineage>
</organism>
<evidence type="ECO:0000256" key="1">
    <source>
        <dbReference type="SAM" id="MobiDB-lite"/>
    </source>
</evidence>
<name>A0ABD3N5I5_9STRA</name>
<comment type="caution">
    <text evidence="2">The sequence shown here is derived from an EMBL/GenBank/DDBJ whole genome shotgun (WGS) entry which is preliminary data.</text>
</comment>